<dbReference type="EMBL" id="LAZR01010522">
    <property type="protein sequence ID" value="KKM66485.1"/>
    <property type="molecule type" value="Genomic_DNA"/>
</dbReference>
<proteinExistence type="predicted"/>
<feature type="compositionally biased region" description="Polar residues" evidence="1">
    <location>
        <begin position="26"/>
        <end position="36"/>
    </location>
</feature>
<feature type="region of interest" description="Disordered" evidence="1">
    <location>
        <begin position="1"/>
        <end position="73"/>
    </location>
</feature>
<dbReference type="AlphaFoldDB" id="A0A0F9LQ54"/>
<evidence type="ECO:0000313" key="2">
    <source>
        <dbReference type="EMBL" id="KKM66485.1"/>
    </source>
</evidence>
<evidence type="ECO:0000256" key="1">
    <source>
        <dbReference type="SAM" id="MobiDB-lite"/>
    </source>
</evidence>
<organism evidence="2">
    <name type="scientific">marine sediment metagenome</name>
    <dbReference type="NCBI Taxonomy" id="412755"/>
    <lineage>
        <taxon>unclassified sequences</taxon>
        <taxon>metagenomes</taxon>
        <taxon>ecological metagenomes</taxon>
    </lineage>
</organism>
<gene>
    <name evidence="2" type="ORF">LCGC14_1480650</name>
</gene>
<sequence length="213" mass="23136">YGIKSKGSGFIKEETLAGGNKDGTDGSEQSSDNTEPYPQVAKDSDNGEKDMEKMSGTEDQMKEGFPGQMPGGMPGMMPGLEPSIANEMGAGMPQLPPMSTPQMMKQMQYTLEKYHRTIVAPLRKTIAQQKEAIQVLSRQVRESEAKTGSMKLDIDTVKRNAMATPHKITETLPSLGGPTIVGNGNPNRATLEQVRSEIANMDKTLRGQSTPYQ</sequence>
<feature type="non-terminal residue" evidence="2">
    <location>
        <position position="1"/>
    </location>
</feature>
<reference evidence="2" key="1">
    <citation type="journal article" date="2015" name="Nature">
        <title>Complex archaea that bridge the gap between prokaryotes and eukaryotes.</title>
        <authorList>
            <person name="Spang A."/>
            <person name="Saw J.H."/>
            <person name="Jorgensen S.L."/>
            <person name="Zaremba-Niedzwiedzka K."/>
            <person name="Martijn J."/>
            <person name="Lind A.E."/>
            <person name="van Eijk R."/>
            <person name="Schleper C."/>
            <person name="Guy L."/>
            <person name="Ettema T.J."/>
        </authorList>
    </citation>
    <scope>NUCLEOTIDE SEQUENCE</scope>
</reference>
<feature type="compositionally biased region" description="Basic and acidic residues" evidence="1">
    <location>
        <begin position="42"/>
        <end position="62"/>
    </location>
</feature>
<comment type="caution">
    <text evidence="2">The sequence shown here is derived from an EMBL/GenBank/DDBJ whole genome shotgun (WGS) entry which is preliminary data.</text>
</comment>
<protein>
    <submittedName>
        <fullName evidence="2">Uncharacterized protein</fullName>
    </submittedName>
</protein>
<accession>A0A0F9LQ54</accession>
<name>A0A0F9LQ54_9ZZZZ</name>